<evidence type="ECO:0000313" key="1">
    <source>
        <dbReference type="EMBL" id="VDO72614.1"/>
    </source>
</evidence>
<protein>
    <submittedName>
        <fullName evidence="3">SCP domain-containing protein</fullName>
    </submittedName>
</protein>
<evidence type="ECO:0000313" key="3">
    <source>
        <dbReference type="WBParaSite" id="HPBE_0000752801-mRNA-1"/>
    </source>
</evidence>
<reference evidence="1 2" key="1">
    <citation type="submission" date="2018-11" db="EMBL/GenBank/DDBJ databases">
        <authorList>
            <consortium name="Pathogen Informatics"/>
        </authorList>
    </citation>
    <scope>NUCLEOTIDE SEQUENCE [LARGE SCALE GENOMIC DNA]</scope>
</reference>
<sequence length="66" mass="7828">MQDIVDDYFLQWMSPFSWKTYCGTQGICKAHKQQLHEEMIATIGVAWEGRTCFAAALTDRWRKNWQ</sequence>
<dbReference type="Proteomes" id="UP000050761">
    <property type="component" value="Unassembled WGS sequence"/>
</dbReference>
<organism evidence="2 3">
    <name type="scientific">Heligmosomoides polygyrus</name>
    <name type="common">Parasitic roundworm</name>
    <dbReference type="NCBI Taxonomy" id="6339"/>
    <lineage>
        <taxon>Eukaryota</taxon>
        <taxon>Metazoa</taxon>
        <taxon>Ecdysozoa</taxon>
        <taxon>Nematoda</taxon>
        <taxon>Chromadorea</taxon>
        <taxon>Rhabditida</taxon>
        <taxon>Rhabditina</taxon>
        <taxon>Rhabditomorpha</taxon>
        <taxon>Strongyloidea</taxon>
        <taxon>Heligmosomidae</taxon>
        <taxon>Heligmosomoides</taxon>
    </lineage>
</organism>
<accession>A0A183FK90</accession>
<dbReference type="AlphaFoldDB" id="A0A183FK90"/>
<gene>
    <name evidence="1" type="ORF">HPBE_LOCUS7529</name>
</gene>
<dbReference type="WBParaSite" id="HPBE_0000752801-mRNA-1">
    <property type="protein sequence ID" value="HPBE_0000752801-mRNA-1"/>
    <property type="gene ID" value="HPBE_0000752801"/>
</dbReference>
<keyword evidence="2" id="KW-1185">Reference proteome</keyword>
<name>A0A183FK90_HELPZ</name>
<accession>A0A3P7YLS3</accession>
<proteinExistence type="predicted"/>
<dbReference type="EMBL" id="UZAH01025910">
    <property type="protein sequence ID" value="VDO72614.1"/>
    <property type="molecule type" value="Genomic_DNA"/>
</dbReference>
<reference evidence="3" key="2">
    <citation type="submission" date="2019-09" db="UniProtKB">
        <authorList>
            <consortium name="WormBaseParasite"/>
        </authorList>
    </citation>
    <scope>IDENTIFICATION</scope>
</reference>
<evidence type="ECO:0000313" key="2">
    <source>
        <dbReference type="Proteomes" id="UP000050761"/>
    </source>
</evidence>